<protein>
    <submittedName>
        <fullName evidence="1">Uncharacterized protein</fullName>
    </submittedName>
</protein>
<name>A0A1Q3DJ05_CEPFO</name>
<dbReference type="Proteomes" id="UP000187406">
    <property type="component" value="Unassembled WGS sequence"/>
</dbReference>
<evidence type="ECO:0000313" key="1">
    <source>
        <dbReference type="EMBL" id="GAV92516.1"/>
    </source>
</evidence>
<keyword evidence="2" id="KW-1185">Reference proteome</keyword>
<gene>
    <name evidence="1" type="ORF">CFOL_v3_35895</name>
</gene>
<dbReference type="EMBL" id="BDDD01010189">
    <property type="protein sequence ID" value="GAV92516.1"/>
    <property type="molecule type" value="Genomic_DNA"/>
</dbReference>
<reference evidence="2" key="1">
    <citation type="submission" date="2016-04" db="EMBL/GenBank/DDBJ databases">
        <title>Cephalotus genome sequencing.</title>
        <authorList>
            <person name="Fukushima K."/>
            <person name="Hasebe M."/>
            <person name="Fang X."/>
        </authorList>
    </citation>
    <scope>NUCLEOTIDE SEQUENCE [LARGE SCALE GENOMIC DNA]</scope>
    <source>
        <strain evidence="2">cv. St1</strain>
    </source>
</reference>
<organism evidence="1 2">
    <name type="scientific">Cephalotus follicularis</name>
    <name type="common">Albany pitcher plant</name>
    <dbReference type="NCBI Taxonomy" id="3775"/>
    <lineage>
        <taxon>Eukaryota</taxon>
        <taxon>Viridiplantae</taxon>
        <taxon>Streptophyta</taxon>
        <taxon>Embryophyta</taxon>
        <taxon>Tracheophyta</taxon>
        <taxon>Spermatophyta</taxon>
        <taxon>Magnoliopsida</taxon>
        <taxon>eudicotyledons</taxon>
        <taxon>Gunneridae</taxon>
        <taxon>Pentapetalae</taxon>
        <taxon>rosids</taxon>
        <taxon>fabids</taxon>
        <taxon>Oxalidales</taxon>
        <taxon>Cephalotaceae</taxon>
        <taxon>Cephalotus</taxon>
    </lineage>
</organism>
<accession>A0A1Q3DJ05</accession>
<dbReference type="AlphaFoldDB" id="A0A1Q3DJ05"/>
<comment type="caution">
    <text evidence="1">The sequence shown here is derived from an EMBL/GenBank/DDBJ whole genome shotgun (WGS) entry which is preliminary data.</text>
</comment>
<sequence>MEVLRKCNISRSGLLWSDEVQWMTGHTKGNNFPASLKKLAFVATVYHIWLETNRRCFKNSFLPFQEIVRKVCFDVAGKLSICKKIQKSERHHSLCVNWGIL</sequence>
<dbReference type="OrthoDB" id="1937542at2759"/>
<evidence type="ECO:0000313" key="2">
    <source>
        <dbReference type="Proteomes" id="UP000187406"/>
    </source>
</evidence>
<proteinExistence type="predicted"/>
<dbReference type="InParanoid" id="A0A1Q3DJ05"/>